<dbReference type="OrthoDB" id="664790at2759"/>
<dbReference type="Gramene" id="KQK15009">
    <property type="protein sequence ID" value="KQK15009"/>
    <property type="gene ID" value="BRADI_1g20106v3"/>
</dbReference>
<reference evidence="5" key="3">
    <citation type="submission" date="2018-08" db="UniProtKB">
        <authorList>
            <consortium name="EnsemblPlants"/>
        </authorList>
    </citation>
    <scope>IDENTIFICATION</scope>
    <source>
        <strain evidence="5">cv. Bd21</strain>
    </source>
</reference>
<keyword evidence="2" id="KW-0812">Transmembrane</keyword>
<protein>
    <recommendedName>
        <fullName evidence="3">DUF4220 domain-containing protein</fullName>
    </recommendedName>
</protein>
<feature type="compositionally biased region" description="Polar residues" evidence="1">
    <location>
        <begin position="685"/>
        <end position="697"/>
    </location>
</feature>
<feature type="transmembrane region" description="Helical" evidence="2">
    <location>
        <begin position="352"/>
        <end position="376"/>
    </location>
</feature>
<keyword evidence="2" id="KW-0472">Membrane</keyword>
<gene>
    <name evidence="4" type="ORF">BRADI_1g20106v3</name>
</gene>
<evidence type="ECO:0000313" key="6">
    <source>
        <dbReference type="Proteomes" id="UP000008810"/>
    </source>
</evidence>
<feature type="domain" description="DUF4220" evidence="3">
    <location>
        <begin position="50"/>
        <end position="133"/>
    </location>
</feature>
<dbReference type="AlphaFoldDB" id="A0A0Q3KUZ7"/>
<keyword evidence="6" id="KW-1185">Reference proteome</keyword>
<dbReference type="EnsemblPlants" id="KQK15009">
    <property type="protein sequence ID" value="KQK15009"/>
    <property type="gene ID" value="BRADI_1g20106v3"/>
</dbReference>
<dbReference type="PANTHER" id="PTHR31325">
    <property type="entry name" value="OS01G0798800 PROTEIN-RELATED"/>
    <property type="match status" value="1"/>
</dbReference>
<sequence length="714" mass="79735">MGVPRGAVEWWDESQMHVLVLGSLAVQYLIALFSGWRKTSIPSWCRFFIWLSFLGGDALAIYSLATLFNRRSKGSESDGGDPNWARPHGSRDLQVLWAPILLIHLGGQFIMIGYNVEDTELWKRHIVTAISQADLRHVPLKSPRLASALDTDSRPIVVDPAPPNSFTSDNRANGLQVSASSSSASPHSDPCALLAAAAMLFISGILKCFEKPLSLENATFNCLSMSVHPAKRTATRNSQGLETYVEEARAILLNTVFFAHDFKPPPIPDYIRRAHPELKYVGKVFHHNIPESLFVDYAYPYSERLEHLRSFWSSKSYEAYEAVQRDLACTFDVLYTKNSDPRHESKKQADGLGAIAYLIATLLPIVAILLSFTAAINKHTTEKTVAQHSLIGHVAHSQRRAGSKLMRLASAVRCRDLLAQCWYSMDSCYSAREITMEVRKYIYQGWILCIKDAESYKRFNDTRGQWVLERGGCEQDLGWSLDKPFDETVLLWHLATEETSNYMMHLLFANPEMLMPGSRKNLFKTAYDEMEDILTGVEERSIGDKKELTQKIIDGAQDSNRSFVHDACTKTHICWLLQQVWLALLCSSASRCRGYLHAKSLGTGGEYLSYVWLLLAHAGMETLPERLQRMQQPQLPNEDVKVKQPQNGGEDVVAAPSASQGTTEITNEEESTTICQPQDGEIQMEQASTNAAPSASQGEGAVPADLDEVVTISP</sequence>
<reference evidence="4 5" key="1">
    <citation type="journal article" date="2010" name="Nature">
        <title>Genome sequencing and analysis of the model grass Brachypodium distachyon.</title>
        <authorList>
            <consortium name="International Brachypodium Initiative"/>
        </authorList>
    </citation>
    <scope>NUCLEOTIDE SEQUENCE [LARGE SCALE GENOMIC DNA]</scope>
    <source>
        <strain evidence="4 5">Bd21</strain>
    </source>
</reference>
<evidence type="ECO:0000313" key="4">
    <source>
        <dbReference type="EMBL" id="KQK15009.1"/>
    </source>
</evidence>
<feature type="region of interest" description="Disordered" evidence="1">
    <location>
        <begin position="633"/>
        <end position="714"/>
    </location>
</feature>
<feature type="compositionally biased region" description="Polar residues" evidence="1">
    <location>
        <begin position="164"/>
        <end position="177"/>
    </location>
</feature>
<reference evidence="4" key="2">
    <citation type="submission" date="2017-06" db="EMBL/GenBank/DDBJ databases">
        <title>WGS assembly of Brachypodium distachyon.</title>
        <authorList>
            <consortium name="The International Brachypodium Initiative"/>
            <person name="Lucas S."/>
            <person name="Harmon-Smith M."/>
            <person name="Lail K."/>
            <person name="Tice H."/>
            <person name="Grimwood J."/>
            <person name="Bruce D."/>
            <person name="Barry K."/>
            <person name="Shu S."/>
            <person name="Lindquist E."/>
            <person name="Wang M."/>
            <person name="Pitluck S."/>
            <person name="Vogel J.P."/>
            <person name="Garvin D.F."/>
            <person name="Mockler T.C."/>
            <person name="Schmutz J."/>
            <person name="Rokhsar D."/>
            <person name="Bevan M.W."/>
        </authorList>
    </citation>
    <scope>NUCLEOTIDE SEQUENCE</scope>
    <source>
        <strain evidence="4">Bd21</strain>
    </source>
</reference>
<feature type="transmembrane region" description="Helical" evidence="2">
    <location>
        <begin position="47"/>
        <end position="68"/>
    </location>
</feature>
<dbReference type="InterPro" id="IPR007658">
    <property type="entry name" value="DUF594"/>
</dbReference>
<evidence type="ECO:0000256" key="1">
    <source>
        <dbReference type="SAM" id="MobiDB-lite"/>
    </source>
</evidence>
<dbReference type="Pfam" id="PF13968">
    <property type="entry name" value="DUF4220"/>
    <property type="match status" value="2"/>
</dbReference>
<name>A0A0Q3KUZ7_BRADI</name>
<feature type="transmembrane region" description="Helical" evidence="2">
    <location>
        <begin position="16"/>
        <end position="35"/>
    </location>
</feature>
<dbReference type="InParanoid" id="A0A0Q3KUZ7"/>
<evidence type="ECO:0000313" key="5">
    <source>
        <dbReference type="EnsemblPlants" id="KQK15009"/>
    </source>
</evidence>
<dbReference type="Pfam" id="PF04578">
    <property type="entry name" value="DUF594"/>
    <property type="match status" value="1"/>
</dbReference>
<evidence type="ECO:0000256" key="2">
    <source>
        <dbReference type="SAM" id="Phobius"/>
    </source>
</evidence>
<feature type="transmembrane region" description="Helical" evidence="2">
    <location>
        <begin position="96"/>
        <end position="116"/>
    </location>
</feature>
<accession>A0A0Q3KUZ7</accession>
<evidence type="ECO:0000259" key="3">
    <source>
        <dbReference type="Pfam" id="PF13968"/>
    </source>
</evidence>
<feature type="region of interest" description="Disordered" evidence="1">
    <location>
        <begin position="155"/>
        <end position="186"/>
    </location>
</feature>
<dbReference type="EMBL" id="CM000880">
    <property type="protein sequence ID" value="KQK15009.1"/>
    <property type="molecule type" value="Genomic_DNA"/>
</dbReference>
<proteinExistence type="predicted"/>
<keyword evidence="2" id="KW-1133">Transmembrane helix</keyword>
<organism evidence="4">
    <name type="scientific">Brachypodium distachyon</name>
    <name type="common">Purple false brome</name>
    <name type="synonym">Trachynia distachya</name>
    <dbReference type="NCBI Taxonomy" id="15368"/>
    <lineage>
        <taxon>Eukaryota</taxon>
        <taxon>Viridiplantae</taxon>
        <taxon>Streptophyta</taxon>
        <taxon>Embryophyta</taxon>
        <taxon>Tracheophyta</taxon>
        <taxon>Spermatophyta</taxon>
        <taxon>Magnoliopsida</taxon>
        <taxon>Liliopsida</taxon>
        <taxon>Poales</taxon>
        <taxon>Poaceae</taxon>
        <taxon>BOP clade</taxon>
        <taxon>Pooideae</taxon>
        <taxon>Stipodae</taxon>
        <taxon>Brachypodieae</taxon>
        <taxon>Brachypodium</taxon>
    </lineage>
</organism>
<feature type="domain" description="DUF4220" evidence="3">
    <location>
        <begin position="192"/>
        <end position="380"/>
    </location>
</feature>
<dbReference type="InterPro" id="IPR025315">
    <property type="entry name" value="DUF4220"/>
</dbReference>
<dbReference type="Proteomes" id="UP000008810">
    <property type="component" value="Chromosome 1"/>
</dbReference>